<dbReference type="GO" id="GO:0015628">
    <property type="term" value="P:protein secretion by the type II secretion system"/>
    <property type="evidence" value="ECO:0007669"/>
    <property type="project" value="InterPro"/>
</dbReference>
<comment type="similarity">
    <text evidence="2">Belongs to the GSP F family.</text>
</comment>
<dbReference type="FunFam" id="1.20.81.30:FF:000001">
    <property type="entry name" value="Type II secretion system protein F"/>
    <property type="match status" value="2"/>
</dbReference>
<dbReference type="PRINTS" id="PR00812">
    <property type="entry name" value="BCTERIALGSPF"/>
</dbReference>
<evidence type="ECO:0000256" key="4">
    <source>
        <dbReference type="ARBA" id="ARBA00022519"/>
    </source>
</evidence>
<feature type="transmembrane region" description="Helical" evidence="8">
    <location>
        <begin position="374"/>
        <end position="394"/>
    </location>
</feature>
<dbReference type="NCBIfam" id="TIGR02120">
    <property type="entry name" value="GspF"/>
    <property type="match status" value="1"/>
</dbReference>
<evidence type="ECO:0000256" key="3">
    <source>
        <dbReference type="ARBA" id="ARBA00022475"/>
    </source>
</evidence>
<dbReference type="RefSeq" id="WP_183970701.1">
    <property type="nucleotide sequence ID" value="NZ_BAABEW010000005.1"/>
</dbReference>
<evidence type="ECO:0000256" key="2">
    <source>
        <dbReference type="ARBA" id="ARBA00005745"/>
    </source>
</evidence>
<protein>
    <submittedName>
        <fullName evidence="10">General secretion pathway protein F</fullName>
    </submittedName>
</protein>
<evidence type="ECO:0000259" key="9">
    <source>
        <dbReference type="Pfam" id="PF00482"/>
    </source>
</evidence>
<feature type="transmembrane region" description="Helical" evidence="8">
    <location>
        <begin position="220"/>
        <end position="239"/>
    </location>
</feature>
<dbReference type="GO" id="GO:0015627">
    <property type="term" value="C:type II protein secretion system complex"/>
    <property type="evidence" value="ECO:0007669"/>
    <property type="project" value="InterPro"/>
</dbReference>
<dbReference type="InterPro" id="IPR003004">
    <property type="entry name" value="GspF/PilC"/>
</dbReference>
<dbReference type="InterPro" id="IPR018076">
    <property type="entry name" value="T2SS_GspF_dom"/>
</dbReference>
<dbReference type="Gene3D" id="1.20.81.30">
    <property type="entry name" value="Type II secretion system (T2SS), domain F"/>
    <property type="match status" value="2"/>
</dbReference>
<comment type="subcellular location">
    <subcellularLocation>
        <location evidence="1">Cell inner membrane</location>
        <topology evidence="1">Multi-pass membrane protein</topology>
    </subcellularLocation>
</comment>
<proteinExistence type="inferred from homology"/>
<keyword evidence="7 8" id="KW-0472">Membrane</keyword>
<evidence type="ECO:0000313" key="11">
    <source>
        <dbReference type="Proteomes" id="UP000532440"/>
    </source>
</evidence>
<keyword evidence="5 8" id="KW-0812">Transmembrane</keyword>
<keyword evidence="4" id="KW-0997">Cell inner membrane</keyword>
<feature type="domain" description="Type II secretion system protein GspF" evidence="9">
    <location>
        <begin position="68"/>
        <end position="190"/>
    </location>
</feature>
<keyword evidence="6 8" id="KW-1133">Transmembrane helix</keyword>
<comment type="caution">
    <text evidence="10">The sequence shown here is derived from an EMBL/GenBank/DDBJ whole genome shotgun (WGS) entry which is preliminary data.</text>
</comment>
<dbReference type="EMBL" id="JACHGB010000009">
    <property type="protein sequence ID" value="MBB5273837.1"/>
    <property type="molecule type" value="Genomic_DNA"/>
</dbReference>
<dbReference type="PANTHER" id="PTHR30012:SF0">
    <property type="entry name" value="TYPE II SECRETION SYSTEM PROTEIN F-RELATED"/>
    <property type="match status" value="1"/>
</dbReference>
<dbReference type="Pfam" id="PF00482">
    <property type="entry name" value="T2SSF"/>
    <property type="match status" value="2"/>
</dbReference>
<evidence type="ECO:0000256" key="1">
    <source>
        <dbReference type="ARBA" id="ARBA00004429"/>
    </source>
</evidence>
<dbReference type="InterPro" id="IPR042094">
    <property type="entry name" value="T2SS_GspF_sf"/>
</dbReference>
<organism evidence="10 11">
    <name type="scientific">Quisquiliibacterium transsilvanicum</name>
    <dbReference type="NCBI Taxonomy" id="1549638"/>
    <lineage>
        <taxon>Bacteria</taxon>
        <taxon>Pseudomonadati</taxon>
        <taxon>Pseudomonadota</taxon>
        <taxon>Betaproteobacteria</taxon>
        <taxon>Burkholderiales</taxon>
        <taxon>Burkholderiaceae</taxon>
        <taxon>Quisquiliibacterium</taxon>
    </lineage>
</organism>
<keyword evidence="11" id="KW-1185">Reference proteome</keyword>
<evidence type="ECO:0000256" key="5">
    <source>
        <dbReference type="ARBA" id="ARBA00022692"/>
    </source>
</evidence>
<gene>
    <name evidence="10" type="ORF">HNQ70_003869</name>
</gene>
<accession>A0A7W8MAM2</accession>
<evidence type="ECO:0000256" key="7">
    <source>
        <dbReference type="ARBA" id="ARBA00023136"/>
    </source>
</evidence>
<feature type="domain" description="Type II secretion system protein GspF" evidence="9">
    <location>
        <begin position="270"/>
        <end position="392"/>
    </location>
</feature>
<reference evidence="10 11" key="1">
    <citation type="submission" date="2020-08" db="EMBL/GenBank/DDBJ databases">
        <title>Genomic Encyclopedia of Type Strains, Phase IV (KMG-IV): sequencing the most valuable type-strain genomes for metagenomic binning, comparative biology and taxonomic classification.</title>
        <authorList>
            <person name="Goeker M."/>
        </authorList>
    </citation>
    <scope>NUCLEOTIDE SEQUENCE [LARGE SCALE GENOMIC DNA]</scope>
    <source>
        <strain evidence="10 11">DSM 29781</strain>
    </source>
</reference>
<evidence type="ECO:0000313" key="10">
    <source>
        <dbReference type="EMBL" id="MBB5273837.1"/>
    </source>
</evidence>
<dbReference type="Proteomes" id="UP000532440">
    <property type="component" value="Unassembled WGS sequence"/>
</dbReference>
<evidence type="ECO:0000256" key="6">
    <source>
        <dbReference type="ARBA" id="ARBA00022989"/>
    </source>
</evidence>
<dbReference type="GO" id="GO:0005886">
    <property type="term" value="C:plasma membrane"/>
    <property type="evidence" value="ECO:0007669"/>
    <property type="project" value="UniProtKB-SubCell"/>
</dbReference>
<sequence length="401" mass="43062">MSAYRFEASTVDGRIEKGVLDADSPRQARTLLRERGLVPIEVLPAGAAGGMRQALGGRIRTAELTLVTRQLSSLLSARLPLEQALGAVIEQAERPAVRDRLAAVRSEVVSGQTFAQALSRFPRDFPDVYRALVAAGEQSGDLALVMDRLADYVEARTALSQRITLAFTYPAIVTLVAIGVITALLAYVVPQVVGVFAQSRQELPMLTKALIAASDFVRNWGWWMLAALVAAGFAFRAALRSPSFRLTWHERLLELPLFGRLIRGINTARFASTLGILAASGVPLIRALEAGAQTLGNDALRANVADAISRVREGAPLSRALAAGGQFPPMMVHMIASGESTGNLAEMLQRTAATLSSETERRAIAMTSILEPMLILLMGGVVLLIVLAVLLPIIEINQLVR</sequence>
<dbReference type="AlphaFoldDB" id="A0A7W8MAM2"/>
<dbReference type="PANTHER" id="PTHR30012">
    <property type="entry name" value="GENERAL SECRETION PATHWAY PROTEIN"/>
    <property type="match status" value="1"/>
</dbReference>
<name>A0A7W8MAM2_9BURK</name>
<dbReference type="InterPro" id="IPR011850">
    <property type="entry name" value="T2SS_GspF"/>
</dbReference>
<evidence type="ECO:0000256" key="8">
    <source>
        <dbReference type="SAM" id="Phobius"/>
    </source>
</evidence>
<feature type="transmembrane region" description="Helical" evidence="8">
    <location>
        <begin position="166"/>
        <end position="189"/>
    </location>
</feature>
<keyword evidence="3" id="KW-1003">Cell membrane</keyword>